<reference evidence="3 4" key="1">
    <citation type="journal article" date="2024" name="G3 (Bethesda)">
        <title>Genome assembly of Hibiscus sabdariffa L. provides insights into metabolisms of medicinal natural products.</title>
        <authorList>
            <person name="Kim T."/>
        </authorList>
    </citation>
    <scope>NUCLEOTIDE SEQUENCE [LARGE SCALE GENOMIC DNA]</scope>
    <source>
        <strain evidence="3">TK-2024</strain>
        <tissue evidence="3">Old leaves</tissue>
    </source>
</reference>
<dbReference type="Pfam" id="PF03016">
    <property type="entry name" value="Exostosin_GT47"/>
    <property type="match status" value="1"/>
</dbReference>
<dbReference type="EMBL" id="JBBPBM010000059">
    <property type="protein sequence ID" value="KAK8516359.1"/>
    <property type="molecule type" value="Genomic_DNA"/>
</dbReference>
<feature type="chain" id="PRO_5045083294" description="Exostosin GT47 domain-containing protein" evidence="1">
    <location>
        <begin position="21"/>
        <end position="138"/>
    </location>
</feature>
<name>A0ABR2CC11_9ROSI</name>
<keyword evidence="1" id="KW-0732">Signal</keyword>
<keyword evidence="4" id="KW-1185">Reference proteome</keyword>
<evidence type="ECO:0000259" key="2">
    <source>
        <dbReference type="Pfam" id="PF03016"/>
    </source>
</evidence>
<protein>
    <recommendedName>
        <fullName evidence="2">Exostosin GT47 domain-containing protein</fullName>
    </recommendedName>
</protein>
<organism evidence="3 4">
    <name type="scientific">Hibiscus sabdariffa</name>
    <name type="common">roselle</name>
    <dbReference type="NCBI Taxonomy" id="183260"/>
    <lineage>
        <taxon>Eukaryota</taxon>
        <taxon>Viridiplantae</taxon>
        <taxon>Streptophyta</taxon>
        <taxon>Embryophyta</taxon>
        <taxon>Tracheophyta</taxon>
        <taxon>Spermatophyta</taxon>
        <taxon>Magnoliopsida</taxon>
        <taxon>eudicotyledons</taxon>
        <taxon>Gunneridae</taxon>
        <taxon>Pentapetalae</taxon>
        <taxon>rosids</taxon>
        <taxon>malvids</taxon>
        <taxon>Malvales</taxon>
        <taxon>Malvaceae</taxon>
        <taxon>Malvoideae</taxon>
        <taxon>Hibiscus</taxon>
    </lineage>
</organism>
<evidence type="ECO:0000256" key="1">
    <source>
        <dbReference type="SAM" id="SignalP"/>
    </source>
</evidence>
<accession>A0ABR2CC11</accession>
<feature type="signal peptide" evidence="1">
    <location>
        <begin position="1"/>
        <end position="20"/>
    </location>
</feature>
<comment type="caution">
    <text evidence="3">The sequence shown here is derived from an EMBL/GenBank/DDBJ whole genome shotgun (WGS) entry which is preliminary data.</text>
</comment>
<feature type="domain" description="Exostosin GT47" evidence="2">
    <location>
        <begin position="75"/>
        <end position="133"/>
    </location>
</feature>
<evidence type="ECO:0000313" key="4">
    <source>
        <dbReference type="Proteomes" id="UP001472677"/>
    </source>
</evidence>
<proteinExistence type="predicted"/>
<evidence type="ECO:0000313" key="3">
    <source>
        <dbReference type="EMBL" id="KAK8516359.1"/>
    </source>
</evidence>
<sequence length="138" mass="15903">MLSLIPLLFIPPICLLRGLGSTCEEVQEDFFPVVCKWRRNRHHPSIRSIRDECDNANRRINGNNTSFSESYQIYSKICDMVDCSNGTCEHDPIRYMSPMLHATFCLQPPWDIPTRRSTFDAITAGCIPVFFQELSVKM</sequence>
<dbReference type="InterPro" id="IPR040911">
    <property type="entry name" value="Exostosin_GT47"/>
</dbReference>
<gene>
    <name evidence="3" type="ORF">V6N12_068966</name>
</gene>
<dbReference type="Proteomes" id="UP001472677">
    <property type="component" value="Unassembled WGS sequence"/>
</dbReference>